<evidence type="ECO:0000256" key="3">
    <source>
        <dbReference type="ARBA" id="ARBA00022475"/>
    </source>
</evidence>
<comment type="function">
    <text evidence="9">Catalyzes the phospholipid dependent N-acylation of the N-terminal cysteine of apolipoprotein, the last step in lipoprotein maturation.</text>
</comment>
<comment type="pathway">
    <text evidence="9">Protein modification; lipoprotein biosynthesis (N-acyl transfer).</text>
</comment>
<evidence type="ECO:0000256" key="6">
    <source>
        <dbReference type="ARBA" id="ARBA00022989"/>
    </source>
</evidence>
<evidence type="ECO:0000313" key="12">
    <source>
        <dbReference type="Proteomes" id="UP000661077"/>
    </source>
</evidence>
<evidence type="ECO:0000313" key="11">
    <source>
        <dbReference type="EMBL" id="MBM0108253.1"/>
    </source>
</evidence>
<evidence type="ECO:0000256" key="1">
    <source>
        <dbReference type="ARBA" id="ARBA00004651"/>
    </source>
</evidence>
<name>A0ABS1X4W0_9GAMM</name>
<comment type="subcellular location">
    <subcellularLocation>
        <location evidence="1 9">Cell membrane</location>
        <topology evidence="1 9">Multi-pass membrane protein</topology>
    </subcellularLocation>
</comment>
<keyword evidence="6 9" id="KW-1133">Transmembrane helix</keyword>
<accession>A0ABS1X4W0</accession>
<dbReference type="HAMAP" id="MF_01148">
    <property type="entry name" value="Lnt"/>
    <property type="match status" value="1"/>
</dbReference>
<dbReference type="RefSeq" id="WP_203170398.1">
    <property type="nucleotide sequence ID" value="NZ_JAEVLS010000008.1"/>
</dbReference>
<evidence type="ECO:0000256" key="5">
    <source>
        <dbReference type="ARBA" id="ARBA00022692"/>
    </source>
</evidence>
<dbReference type="InterPro" id="IPR004563">
    <property type="entry name" value="Apolipo_AcylTrfase"/>
</dbReference>
<evidence type="ECO:0000256" key="2">
    <source>
        <dbReference type="ARBA" id="ARBA00010065"/>
    </source>
</evidence>
<protein>
    <recommendedName>
        <fullName evidence="9">Apolipoprotein N-acyltransferase</fullName>
        <shortName evidence="9">ALP N-acyltransferase</shortName>
        <ecNumber evidence="9">2.3.1.269</ecNumber>
    </recommendedName>
</protein>
<reference evidence="11 12" key="1">
    <citation type="journal article" date="2021" name="Int. J. Syst. Evol. Microbiol.">
        <title>Steroidobacter gossypii sp. nov., isolated from soil of cotton cropping field.</title>
        <authorList>
            <person name="Huang R."/>
            <person name="Yang S."/>
            <person name="Zhen C."/>
            <person name="Liu W."/>
        </authorList>
    </citation>
    <scope>NUCLEOTIDE SEQUENCE [LARGE SCALE GENOMIC DNA]</scope>
    <source>
        <strain evidence="11 12">S1-65</strain>
    </source>
</reference>
<feature type="transmembrane region" description="Helical" evidence="9">
    <location>
        <begin position="76"/>
        <end position="92"/>
    </location>
</feature>
<keyword evidence="8 9" id="KW-0012">Acyltransferase</keyword>
<dbReference type="InterPro" id="IPR036526">
    <property type="entry name" value="C-N_Hydrolase_sf"/>
</dbReference>
<dbReference type="Pfam" id="PF00795">
    <property type="entry name" value="CN_hydrolase"/>
    <property type="match status" value="1"/>
</dbReference>
<dbReference type="CDD" id="cd07571">
    <property type="entry name" value="ALP_N-acyl_transferase"/>
    <property type="match status" value="1"/>
</dbReference>
<feature type="transmembrane region" description="Helical" evidence="9">
    <location>
        <begin position="178"/>
        <end position="204"/>
    </location>
</feature>
<dbReference type="Gene3D" id="3.60.110.10">
    <property type="entry name" value="Carbon-nitrogen hydrolase"/>
    <property type="match status" value="1"/>
</dbReference>
<comment type="similarity">
    <text evidence="2 9">Belongs to the CN hydrolase family. Apolipoprotein N-acyltransferase subfamily.</text>
</comment>
<feature type="transmembrane region" description="Helical" evidence="9">
    <location>
        <begin position="211"/>
        <end position="228"/>
    </location>
</feature>
<dbReference type="Proteomes" id="UP000661077">
    <property type="component" value="Unassembled WGS sequence"/>
</dbReference>
<organism evidence="11 12">
    <name type="scientific">Steroidobacter gossypii</name>
    <dbReference type="NCBI Taxonomy" id="2805490"/>
    <lineage>
        <taxon>Bacteria</taxon>
        <taxon>Pseudomonadati</taxon>
        <taxon>Pseudomonadota</taxon>
        <taxon>Gammaproteobacteria</taxon>
        <taxon>Steroidobacterales</taxon>
        <taxon>Steroidobacteraceae</taxon>
        <taxon>Steroidobacter</taxon>
    </lineage>
</organism>
<feature type="domain" description="CN hydrolase" evidence="10">
    <location>
        <begin position="245"/>
        <end position="483"/>
    </location>
</feature>
<sequence>MNTSKGELAATPSLLDKALGPSVRAFKYYTHASLPVGAGTSLAFAPFNVWPLAVLCFAFLFLAWEDATPRQAAKRGFLFTAGTYLAGTYWLYNSIHTIGNAPIWLTLFVMLALVAIMAAYMALLGYALKRWIPAQGWIRWLMVLPAAIVLLEWFRGWFLSGFPWLALGYTQTDTWLAAFAPVGGVYTVSLAVTLCAGAVTALILGTKNIRIAAAAVVAATWLVGLALHDKEWTRTIGEPVSVAIVQGAVPQSMKWEVEQRDKTVALYSGLTRQHLGAKLIIWPEAALPGLSHEFTDVLSREWTAAHAAGSALVMGIVRYDFEERVYFNAVLALDKEPQWYAKRRLVPLSEYFPPVPQWVSDWLRGMELPYSGFRAGVDNPDPLDAAGQKLALTICYEDAYASEQLEVLKTATLLVNVTNDAWFGDSTAAHQHLQISRMRALEAGRQLLRAANDGISAIISSNGRVEKTFPRFEPGVLTGEVQPRVGLTPYAKVGNWPVIIVSFLLLAAGLWPLLARKSSTSKR</sequence>
<comment type="caution">
    <text evidence="11">The sequence shown here is derived from an EMBL/GenBank/DDBJ whole genome shotgun (WGS) entry which is preliminary data.</text>
</comment>
<dbReference type="InterPro" id="IPR045378">
    <property type="entry name" value="LNT_N"/>
</dbReference>
<keyword evidence="3 9" id="KW-1003">Cell membrane</keyword>
<evidence type="ECO:0000256" key="9">
    <source>
        <dbReference type="HAMAP-Rule" id="MF_01148"/>
    </source>
</evidence>
<dbReference type="SUPFAM" id="SSF56317">
    <property type="entry name" value="Carbon-nitrogen hydrolase"/>
    <property type="match status" value="1"/>
</dbReference>
<feature type="transmembrane region" description="Helical" evidence="9">
    <location>
        <begin position="104"/>
        <end position="128"/>
    </location>
</feature>
<keyword evidence="5 9" id="KW-0812">Transmembrane</keyword>
<feature type="transmembrane region" description="Helical" evidence="9">
    <location>
        <begin position="140"/>
        <end position="158"/>
    </location>
</feature>
<evidence type="ECO:0000256" key="8">
    <source>
        <dbReference type="ARBA" id="ARBA00023315"/>
    </source>
</evidence>
<feature type="transmembrane region" description="Helical" evidence="9">
    <location>
        <begin position="496"/>
        <end position="514"/>
    </location>
</feature>
<keyword evidence="4 9" id="KW-0808">Transferase</keyword>
<keyword evidence="12" id="KW-1185">Reference proteome</keyword>
<dbReference type="InterPro" id="IPR003010">
    <property type="entry name" value="C-N_Hydrolase"/>
</dbReference>
<dbReference type="PROSITE" id="PS50263">
    <property type="entry name" value="CN_HYDROLASE"/>
    <property type="match status" value="1"/>
</dbReference>
<evidence type="ECO:0000256" key="7">
    <source>
        <dbReference type="ARBA" id="ARBA00023136"/>
    </source>
</evidence>
<feature type="transmembrane region" description="Helical" evidence="9">
    <location>
        <begin position="43"/>
        <end position="64"/>
    </location>
</feature>
<dbReference type="EMBL" id="JAEVLS010000008">
    <property type="protein sequence ID" value="MBM0108253.1"/>
    <property type="molecule type" value="Genomic_DNA"/>
</dbReference>
<dbReference type="PANTHER" id="PTHR38686">
    <property type="entry name" value="APOLIPOPROTEIN N-ACYLTRANSFERASE"/>
    <property type="match status" value="1"/>
</dbReference>
<dbReference type="NCBIfam" id="TIGR00546">
    <property type="entry name" value="lnt"/>
    <property type="match status" value="1"/>
</dbReference>
<proteinExistence type="inferred from homology"/>
<dbReference type="Pfam" id="PF20154">
    <property type="entry name" value="LNT_N"/>
    <property type="match status" value="1"/>
</dbReference>
<gene>
    <name evidence="9 11" type="primary">lnt</name>
    <name evidence="11" type="ORF">JM946_26280</name>
</gene>
<comment type="catalytic activity">
    <reaction evidence="9">
        <text>N-terminal S-1,2-diacyl-sn-glyceryl-L-cysteinyl-[lipoprotein] + a glycerophospholipid = N-acyl-S-1,2-diacyl-sn-glyceryl-L-cysteinyl-[lipoprotein] + a 2-acyl-sn-glycero-3-phospholipid + H(+)</text>
        <dbReference type="Rhea" id="RHEA:48228"/>
        <dbReference type="Rhea" id="RHEA-COMP:14681"/>
        <dbReference type="Rhea" id="RHEA-COMP:14684"/>
        <dbReference type="ChEBI" id="CHEBI:15378"/>
        <dbReference type="ChEBI" id="CHEBI:136912"/>
        <dbReference type="ChEBI" id="CHEBI:140656"/>
        <dbReference type="ChEBI" id="CHEBI:140657"/>
        <dbReference type="ChEBI" id="CHEBI:140660"/>
        <dbReference type="EC" id="2.3.1.269"/>
    </reaction>
</comment>
<dbReference type="EC" id="2.3.1.269" evidence="9"/>
<evidence type="ECO:0000256" key="4">
    <source>
        <dbReference type="ARBA" id="ARBA00022679"/>
    </source>
</evidence>
<evidence type="ECO:0000259" key="10">
    <source>
        <dbReference type="PROSITE" id="PS50263"/>
    </source>
</evidence>
<keyword evidence="7 9" id="KW-0472">Membrane</keyword>
<dbReference type="PANTHER" id="PTHR38686:SF1">
    <property type="entry name" value="APOLIPOPROTEIN N-ACYLTRANSFERASE"/>
    <property type="match status" value="1"/>
</dbReference>